<evidence type="ECO:0000259" key="1">
    <source>
        <dbReference type="Pfam" id="PF04187"/>
    </source>
</evidence>
<dbReference type="EMBL" id="CAJNNV010004904">
    <property type="protein sequence ID" value="CAE8591394.1"/>
    <property type="molecule type" value="Genomic_DNA"/>
</dbReference>
<dbReference type="Proteomes" id="UP000654075">
    <property type="component" value="Unassembled WGS sequence"/>
</dbReference>
<feature type="non-terminal residue" evidence="2">
    <location>
        <position position="1"/>
    </location>
</feature>
<dbReference type="OrthoDB" id="205639at2759"/>
<keyword evidence="3" id="KW-1185">Reference proteome</keyword>
<accession>A0A813DYC3</accession>
<dbReference type="AlphaFoldDB" id="A0A813DYC3"/>
<reference evidence="2" key="1">
    <citation type="submission" date="2021-02" db="EMBL/GenBank/DDBJ databases">
        <authorList>
            <person name="Dougan E. K."/>
            <person name="Rhodes N."/>
            <person name="Thang M."/>
            <person name="Chan C."/>
        </authorList>
    </citation>
    <scope>NUCLEOTIDE SEQUENCE</scope>
</reference>
<evidence type="ECO:0000313" key="2">
    <source>
        <dbReference type="EMBL" id="CAE8591394.1"/>
    </source>
</evidence>
<sequence length="463" mass="49080">AAAVSSSSSAMFRAAAAASAAATAYTVSSDSHRAPGACRRFVSRVRALPPTLAFHGPHSILRGPLCSPASAATYCSEVSPTGGGCPFSQDGGQEEQSKRAAPAARIHEAARVVKDPLQEPVEGRDFAVFRRPPGTTPAPGDLAAAESTLEELLDFASGSSASSRPNVILLGEVHDDPVAHRLQLRILQHCAKKCLASGRRVVLSLEMFEADVQRVLDEYVLLKAIREVQPGTQLVISSNFMEILSLVFSISRFHPGAMFAVCCAAEEGGNQITTGGLPLASVAKLPDATPVSAVFDCSGEGMQLGLLLDTVDGKSCIIQEITEGLVQNHNMKSSLDQVIKVHDKICSVNGSGSDKAELLKALEAVKRGAALTMCFERPKEQTVLINKPGQIGIELCYQQTSYGLTIKNIQSGLLDDWNRANPSTPIRTGARIVAMNGVTSGPMGLLKSMKESDILLLTVMNYQ</sequence>
<gene>
    <name evidence="2" type="ORF">PGLA1383_LOCUS10063</name>
</gene>
<dbReference type="SUPFAM" id="SSF159501">
    <property type="entry name" value="EreA/ChaN-like"/>
    <property type="match status" value="1"/>
</dbReference>
<dbReference type="InterPro" id="IPR007314">
    <property type="entry name" value="Cofac_haem-bd_dom"/>
</dbReference>
<dbReference type="Pfam" id="PF04187">
    <property type="entry name" value="Cofac_haem_bdg"/>
    <property type="match status" value="1"/>
</dbReference>
<feature type="domain" description="Haem-binding uptake Tiki superfamily ChaN" evidence="1">
    <location>
        <begin position="165"/>
        <end position="221"/>
    </location>
</feature>
<dbReference type="Gene3D" id="3.40.50.11550">
    <property type="match status" value="1"/>
</dbReference>
<proteinExistence type="predicted"/>
<comment type="caution">
    <text evidence="2">The sequence shown here is derived from an EMBL/GenBank/DDBJ whole genome shotgun (WGS) entry which is preliminary data.</text>
</comment>
<name>A0A813DYC3_POLGL</name>
<protein>
    <recommendedName>
        <fullName evidence="1">Haem-binding uptake Tiki superfamily ChaN domain-containing protein</fullName>
    </recommendedName>
</protein>
<organism evidence="2 3">
    <name type="scientific">Polarella glacialis</name>
    <name type="common">Dinoflagellate</name>
    <dbReference type="NCBI Taxonomy" id="89957"/>
    <lineage>
        <taxon>Eukaryota</taxon>
        <taxon>Sar</taxon>
        <taxon>Alveolata</taxon>
        <taxon>Dinophyceae</taxon>
        <taxon>Suessiales</taxon>
        <taxon>Suessiaceae</taxon>
        <taxon>Polarella</taxon>
    </lineage>
</organism>
<evidence type="ECO:0000313" key="3">
    <source>
        <dbReference type="Proteomes" id="UP000654075"/>
    </source>
</evidence>